<dbReference type="AlphaFoldDB" id="A0A4Y3R600"/>
<comment type="caution">
    <text evidence="2">The sequence shown here is derived from an EMBL/GenBank/DDBJ whole genome shotgun (WGS) entry which is preliminary data.</text>
</comment>
<dbReference type="Proteomes" id="UP000319210">
    <property type="component" value="Unassembled WGS sequence"/>
</dbReference>
<evidence type="ECO:0000256" key="1">
    <source>
        <dbReference type="SAM" id="MobiDB-lite"/>
    </source>
</evidence>
<keyword evidence="3" id="KW-1185">Reference proteome</keyword>
<name>A0A4Y3R600_STRCI</name>
<organism evidence="2 3">
    <name type="scientific">Streptomyces cacaoi</name>
    <dbReference type="NCBI Taxonomy" id="1898"/>
    <lineage>
        <taxon>Bacteria</taxon>
        <taxon>Bacillati</taxon>
        <taxon>Actinomycetota</taxon>
        <taxon>Actinomycetes</taxon>
        <taxon>Kitasatosporales</taxon>
        <taxon>Streptomycetaceae</taxon>
        <taxon>Streptomyces</taxon>
    </lineage>
</organism>
<sequence length="99" mass="10270">MVLLRRREVRGVVRPVSGRTAVPIGRGAAQVAGEEGKGSVTRPGARRPQTGHSVRRLTCTRGVAPAAPSALAPRGAVSRAGDGSVREWTGVTRAEDGAY</sequence>
<protein>
    <submittedName>
        <fullName evidence="2">Uncharacterized protein</fullName>
    </submittedName>
</protein>
<feature type="region of interest" description="Disordered" evidence="1">
    <location>
        <begin position="64"/>
        <end position="99"/>
    </location>
</feature>
<evidence type="ECO:0000313" key="2">
    <source>
        <dbReference type="EMBL" id="GEB52168.1"/>
    </source>
</evidence>
<dbReference type="EMBL" id="BJMM01000028">
    <property type="protein sequence ID" value="GEB52168.1"/>
    <property type="molecule type" value="Genomic_DNA"/>
</dbReference>
<feature type="region of interest" description="Disordered" evidence="1">
    <location>
        <begin position="27"/>
        <end position="52"/>
    </location>
</feature>
<proteinExistence type="predicted"/>
<evidence type="ECO:0000313" key="3">
    <source>
        <dbReference type="Proteomes" id="UP000319210"/>
    </source>
</evidence>
<gene>
    <name evidence="2" type="ORF">SCA03_47190</name>
</gene>
<reference evidence="2 3" key="1">
    <citation type="submission" date="2019-06" db="EMBL/GenBank/DDBJ databases">
        <title>Whole genome shotgun sequence of Streptomyces cacaoi subsp. cacaoi NBRC 12748.</title>
        <authorList>
            <person name="Hosoyama A."/>
            <person name="Uohara A."/>
            <person name="Ohji S."/>
            <person name="Ichikawa N."/>
        </authorList>
    </citation>
    <scope>NUCLEOTIDE SEQUENCE [LARGE SCALE GENOMIC DNA]</scope>
    <source>
        <strain evidence="2 3">NBRC 12748</strain>
    </source>
</reference>
<accession>A0A4Y3R600</accession>